<comment type="caution">
    <text evidence="1">The sequence shown here is derived from an EMBL/GenBank/DDBJ whole genome shotgun (WGS) entry which is preliminary data.</text>
</comment>
<protein>
    <submittedName>
        <fullName evidence="1">Uncharacterized protein</fullName>
    </submittedName>
</protein>
<dbReference type="Proteomes" id="UP001177021">
    <property type="component" value="Unassembled WGS sequence"/>
</dbReference>
<accession>A0ACB0LPC6</accession>
<keyword evidence="2" id="KW-1185">Reference proteome</keyword>
<dbReference type="EMBL" id="CASHSV030000615">
    <property type="protein sequence ID" value="CAJ2670291.1"/>
    <property type="molecule type" value="Genomic_DNA"/>
</dbReference>
<sequence>MHFVQLMKASGEANEAKVEGNKLFVDGKYEEALSQYEHALQVAPDMPSSVEIRSICHSNRAVCFLKLGNYENTIKECTKALELNPAYVKALVRRGEAHEKLEHFEEAIADMKKILEIDPSNDQARKAIRRLEPLAAVKREKMKEEMIAKLKEMGNSVLGRFGMSVDNFKAVKDPNTGSYSISMER</sequence>
<reference evidence="1" key="1">
    <citation type="submission" date="2023-10" db="EMBL/GenBank/DDBJ databases">
        <authorList>
            <person name="Rodriguez Cubillos JULIANA M."/>
            <person name="De Vega J."/>
        </authorList>
    </citation>
    <scope>NUCLEOTIDE SEQUENCE</scope>
</reference>
<organism evidence="1 2">
    <name type="scientific">Trifolium pratense</name>
    <name type="common">Red clover</name>
    <dbReference type="NCBI Taxonomy" id="57577"/>
    <lineage>
        <taxon>Eukaryota</taxon>
        <taxon>Viridiplantae</taxon>
        <taxon>Streptophyta</taxon>
        <taxon>Embryophyta</taxon>
        <taxon>Tracheophyta</taxon>
        <taxon>Spermatophyta</taxon>
        <taxon>Magnoliopsida</taxon>
        <taxon>eudicotyledons</taxon>
        <taxon>Gunneridae</taxon>
        <taxon>Pentapetalae</taxon>
        <taxon>rosids</taxon>
        <taxon>fabids</taxon>
        <taxon>Fabales</taxon>
        <taxon>Fabaceae</taxon>
        <taxon>Papilionoideae</taxon>
        <taxon>50 kb inversion clade</taxon>
        <taxon>NPAAA clade</taxon>
        <taxon>Hologalegina</taxon>
        <taxon>IRL clade</taxon>
        <taxon>Trifolieae</taxon>
        <taxon>Trifolium</taxon>
    </lineage>
</organism>
<gene>
    <name evidence="1" type="ORF">MILVUS5_LOCUS34343</name>
</gene>
<evidence type="ECO:0000313" key="2">
    <source>
        <dbReference type="Proteomes" id="UP001177021"/>
    </source>
</evidence>
<proteinExistence type="predicted"/>
<evidence type="ECO:0000313" key="1">
    <source>
        <dbReference type="EMBL" id="CAJ2670291.1"/>
    </source>
</evidence>
<name>A0ACB0LPC6_TRIPR</name>